<dbReference type="SMART" id="SM00248">
    <property type="entry name" value="ANK"/>
    <property type="match status" value="4"/>
</dbReference>
<organism evidence="4 5">
    <name type="scientific">Delitschia confertaspora ATCC 74209</name>
    <dbReference type="NCBI Taxonomy" id="1513339"/>
    <lineage>
        <taxon>Eukaryota</taxon>
        <taxon>Fungi</taxon>
        <taxon>Dikarya</taxon>
        <taxon>Ascomycota</taxon>
        <taxon>Pezizomycotina</taxon>
        <taxon>Dothideomycetes</taxon>
        <taxon>Pleosporomycetidae</taxon>
        <taxon>Pleosporales</taxon>
        <taxon>Delitschiaceae</taxon>
        <taxon>Delitschia</taxon>
    </lineage>
</organism>
<dbReference type="InterPro" id="IPR036770">
    <property type="entry name" value="Ankyrin_rpt-contain_sf"/>
</dbReference>
<dbReference type="Gene3D" id="1.25.40.20">
    <property type="entry name" value="Ankyrin repeat-containing domain"/>
    <property type="match status" value="1"/>
</dbReference>
<dbReference type="OrthoDB" id="194358at2759"/>
<keyword evidence="5" id="KW-1185">Reference proteome</keyword>
<proteinExistence type="predicted"/>
<dbReference type="PROSITE" id="PS50297">
    <property type="entry name" value="ANK_REP_REGION"/>
    <property type="match status" value="1"/>
</dbReference>
<dbReference type="AlphaFoldDB" id="A0A9P4JLP1"/>
<evidence type="ECO:0000313" key="5">
    <source>
        <dbReference type="Proteomes" id="UP000799536"/>
    </source>
</evidence>
<evidence type="ECO:0000256" key="2">
    <source>
        <dbReference type="SAM" id="MobiDB-lite"/>
    </source>
</evidence>
<name>A0A9P4JLP1_9PLEO</name>
<dbReference type="PROSITE" id="PS50088">
    <property type="entry name" value="ANK_REPEAT"/>
    <property type="match status" value="1"/>
</dbReference>
<reference evidence="4" key="1">
    <citation type="journal article" date="2020" name="Stud. Mycol.">
        <title>101 Dothideomycetes genomes: a test case for predicting lifestyles and emergence of pathogens.</title>
        <authorList>
            <person name="Haridas S."/>
            <person name="Albert R."/>
            <person name="Binder M."/>
            <person name="Bloem J."/>
            <person name="Labutti K."/>
            <person name="Salamov A."/>
            <person name="Andreopoulos B."/>
            <person name="Baker S."/>
            <person name="Barry K."/>
            <person name="Bills G."/>
            <person name="Bluhm B."/>
            <person name="Cannon C."/>
            <person name="Castanera R."/>
            <person name="Culley D."/>
            <person name="Daum C."/>
            <person name="Ezra D."/>
            <person name="Gonzalez J."/>
            <person name="Henrissat B."/>
            <person name="Kuo A."/>
            <person name="Liang C."/>
            <person name="Lipzen A."/>
            <person name="Lutzoni F."/>
            <person name="Magnuson J."/>
            <person name="Mondo S."/>
            <person name="Nolan M."/>
            <person name="Ohm R."/>
            <person name="Pangilinan J."/>
            <person name="Park H.-J."/>
            <person name="Ramirez L."/>
            <person name="Alfaro M."/>
            <person name="Sun H."/>
            <person name="Tritt A."/>
            <person name="Yoshinaga Y."/>
            <person name="Zwiers L.-H."/>
            <person name="Turgeon B."/>
            <person name="Goodwin S."/>
            <person name="Spatafora J."/>
            <person name="Crous P."/>
            <person name="Grigoriev I."/>
        </authorList>
    </citation>
    <scope>NUCLEOTIDE SEQUENCE</scope>
    <source>
        <strain evidence="4">ATCC 74209</strain>
    </source>
</reference>
<dbReference type="InterPro" id="IPR002110">
    <property type="entry name" value="Ankyrin_rpt"/>
</dbReference>
<evidence type="ECO:0000256" key="1">
    <source>
        <dbReference type="PROSITE-ProRule" id="PRU00023"/>
    </source>
</evidence>
<dbReference type="SUPFAM" id="SSF48403">
    <property type="entry name" value="Ankyrin repeat"/>
    <property type="match status" value="1"/>
</dbReference>
<gene>
    <name evidence="4" type="ORF">GQ43DRAFT_471472</name>
</gene>
<evidence type="ECO:0000313" key="4">
    <source>
        <dbReference type="EMBL" id="KAF2201798.1"/>
    </source>
</evidence>
<comment type="caution">
    <text evidence="4">The sequence shown here is derived from an EMBL/GenBank/DDBJ whole genome shotgun (WGS) entry which is preliminary data.</text>
</comment>
<dbReference type="Proteomes" id="UP000799536">
    <property type="component" value="Unassembled WGS sequence"/>
</dbReference>
<dbReference type="Pfam" id="PF12796">
    <property type="entry name" value="Ank_2"/>
    <property type="match status" value="1"/>
</dbReference>
<accession>A0A9P4JLP1</accession>
<keyword evidence="1" id="KW-0040">ANK repeat</keyword>
<protein>
    <submittedName>
        <fullName evidence="4">Ankyrin</fullName>
    </submittedName>
</protein>
<evidence type="ECO:0000259" key="3">
    <source>
        <dbReference type="Pfam" id="PF14420"/>
    </source>
</evidence>
<dbReference type="InterPro" id="IPR025676">
    <property type="entry name" value="Clr5_dom"/>
</dbReference>
<feature type="region of interest" description="Disordered" evidence="2">
    <location>
        <begin position="61"/>
        <end position="82"/>
    </location>
</feature>
<dbReference type="PANTHER" id="PTHR38788:SF3">
    <property type="entry name" value="CLR5 DOMAIN-CONTAINING PROTEIN"/>
    <property type="match status" value="1"/>
</dbReference>
<feature type="domain" description="Clr5" evidence="3">
    <location>
        <begin position="1"/>
        <end position="52"/>
    </location>
</feature>
<dbReference type="EMBL" id="ML993961">
    <property type="protein sequence ID" value="KAF2201798.1"/>
    <property type="molecule type" value="Genomic_DNA"/>
</dbReference>
<feature type="repeat" description="ANK" evidence="1">
    <location>
        <begin position="247"/>
        <end position="279"/>
    </location>
</feature>
<dbReference type="Pfam" id="PF14420">
    <property type="entry name" value="Clr5"/>
    <property type="match status" value="1"/>
</dbReference>
<dbReference type="PANTHER" id="PTHR38788">
    <property type="entry name" value="CLR5 DOMAIN-CONTAINING PROTEIN"/>
    <property type="match status" value="1"/>
</dbReference>
<sequence>MTKDWDSVQGIIHELSVVQKKSLEEVKSIMESTYRFKASTRAYRMKLKEWGYMRHKARKLRLTPSGSSQDGTGDETDDSFSRCGDRRGYSPCFPLTPSPDTWQHTPRLMHLPWPESWTRGGNPTHSILMDMLAAICDRNCAELDQLCRVHPEVINHPIGLPFDVGNYFFDHPVLQTSILSQHMEQTLLDVAAGFPSTEVVCVLLTHGAYGSNHPMGENSALYNAIKNSRARTVSALIDTGRCSIDAYSCEPLMQAVVYDVPEVVRILIEKGADVNLIPDTPPFQTPLQTALERRAADWSNPQTRQRSSEIIKLLLDAGASIHDVSTPSNSHLQALTPFQTFLKPWENDPLWMNKLNATELEIFHLFVARGADLHTPSPISPYGNAPPRIGYTAASEYQNTLSMVSPVSMAGSVSPGLSVSPHLSPRARW</sequence>